<name>A0A385SV12_9BACT</name>
<dbReference type="OrthoDB" id="1494671at2"/>
<dbReference type="AlphaFoldDB" id="A0A385SV12"/>
<keyword evidence="2" id="KW-1185">Reference proteome</keyword>
<evidence type="ECO:0000313" key="2">
    <source>
        <dbReference type="Proteomes" id="UP000266183"/>
    </source>
</evidence>
<dbReference type="Proteomes" id="UP000266183">
    <property type="component" value="Chromosome"/>
</dbReference>
<sequence length="350" mass="38974">MLHFKYKPFLSVTVLHNFYFDNTSHDFVFAADADTLQTLTSLGLRARNADGKLVLYQELDANDIPFTAIDAVADLYFTVQPKTDVLNIMETPPPSHYWFSNLREDGTYSNVLTRNATLTLADALPDVSGQVKGLNFALGTISTFTLKKLTAAVGWTTVKQYPVDAQMTDLKLDVNTGGLYLLETKLTDNSVTQQKMILHNALAAAGRAWSILHLQIKPGDTNQAYTIPLLPREAVWQYYLVESKHRATTLDPTKLSLKYTAAVTSRYPVNVAMSRIDPGAYSTATKKFVDGIKEDTANIRDVYLFETGGKLKLFDGEQPEVKIIHNGVDLAGRITIPRRSMNNAIITYKL</sequence>
<reference evidence="2" key="1">
    <citation type="submission" date="2018-09" db="EMBL/GenBank/DDBJ databases">
        <title>Chryseolinea sp. KIS68-18 isolated from soil.</title>
        <authorList>
            <person name="Weon H.-Y."/>
            <person name="Kwon S.-W."/>
            <person name="Lee S.A."/>
        </authorList>
    </citation>
    <scope>NUCLEOTIDE SEQUENCE [LARGE SCALE GENOMIC DNA]</scope>
    <source>
        <strain evidence="2">KIS68-18</strain>
    </source>
</reference>
<evidence type="ECO:0000313" key="1">
    <source>
        <dbReference type="EMBL" id="AYB33987.1"/>
    </source>
</evidence>
<proteinExistence type="predicted"/>
<accession>A0A385SV12</accession>
<dbReference type="KEGG" id="chk:D4L85_26920"/>
<protein>
    <submittedName>
        <fullName evidence="1">Uncharacterized protein</fullName>
    </submittedName>
</protein>
<organism evidence="1 2">
    <name type="scientific">Chryseolinea soli</name>
    <dbReference type="NCBI Taxonomy" id="2321403"/>
    <lineage>
        <taxon>Bacteria</taxon>
        <taxon>Pseudomonadati</taxon>
        <taxon>Bacteroidota</taxon>
        <taxon>Cytophagia</taxon>
        <taxon>Cytophagales</taxon>
        <taxon>Fulvivirgaceae</taxon>
        <taxon>Chryseolinea</taxon>
    </lineage>
</organism>
<dbReference type="RefSeq" id="WP_119757213.1">
    <property type="nucleotide sequence ID" value="NZ_CP032382.1"/>
</dbReference>
<dbReference type="EMBL" id="CP032382">
    <property type="protein sequence ID" value="AYB33987.1"/>
    <property type="molecule type" value="Genomic_DNA"/>
</dbReference>
<gene>
    <name evidence="1" type="ORF">D4L85_26920</name>
</gene>